<accession>A0A9X8D6M6</accession>
<reference evidence="1 2" key="1">
    <citation type="submission" date="2018-09" db="EMBL/GenBank/DDBJ databases">
        <title>Acidovorax cavernicola nov. sp. isolated from Gruta de las Maravillas (Aracena, Spain).</title>
        <authorList>
            <person name="Jurado V."/>
            <person name="Gutierrez-Patricio S."/>
            <person name="Gonzalez-Pimentel J.L."/>
            <person name="Miller A.Z."/>
            <person name="Laiz L."/>
            <person name="Saiz-Jimenez C."/>
        </authorList>
    </citation>
    <scope>NUCLEOTIDE SEQUENCE [LARGE SCALE GENOMIC DNA]</scope>
    <source>
        <strain evidence="1 2">1011MAR4D40.2</strain>
    </source>
</reference>
<dbReference type="NCBIfam" id="TIGR02610">
    <property type="entry name" value="PHA_gran_rgn"/>
    <property type="match status" value="1"/>
</dbReference>
<dbReference type="OrthoDB" id="287584at2"/>
<dbReference type="EMBL" id="QXMN01000007">
    <property type="protein sequence ID" value="RIX82331.1"/>
    <property type="molecule type" value="Genomic_DNA"/>
</dbReference>
<dbReference type="RefSeq" id="WP_119553048.1">
    <property type="nucleotide sequence ID" value="NZ_QXMN01000007.1"/>
</dbReference>
<proteinExistence type="predicted"/>
<organism evidence="1 2">
    <name type="scientific">Acidovorax cavernicola</name>
    <dbReference type="NCBI Taxonomy" id="1675792"/>
    <lineage>
        <taxon>Bacteria</taxon>
        <taxon>Pseudomonadati</taxon>
        <taxon>Pseudomonadota</taxon>
        <taxon>Betaproteobacteria</taxon>
        <taxon>Burkholderiales</taxon>
        <taxon>Comamonadaceae</taxon>
        <taxon>Acidovorax</taxon>
    </lineage>
</organism>
<name>A0A9X8D6M6_9BURK</name>
<gene>
    <name evidence="1" type="ORF">D3H34_08670</name>
</gene>
<protein>
    <submittedName>
        <fullName evidence="1">Polyhydroxyalkanoic acid synthase</fullName>
    </submittedName>
</protein>
<dbReference type="Proteomes" id="UP000265619">
    <property type="component" value="Unassembled WGS sequence"/>
</dbReference>
<dbReference type="AlphaFoldDB" id="A0A9X8D6M6"/>
<keyword evidence="2" id="KW-1185">Reference proteome</keyword>
<sequence>MSDIHIERNHTLGMAGAREVARQWVQQVEQDYGLECTYTEGADGDVAQFSRAGIDGTFEITDDTFRIEATLGFLFSSFGGQIEQKIARNLDELLEAPQGGSRFA</sequence>
<comment type="caution">
    <text evidence="1">The sequence shown here is derived from an EMBL/GenBank/DDBJ whole genome shotgun (WGS) entry which is preliminary data.</text>
</comment>
<dbReference type="InterPro" id="IPR013433">
    <property type="entry name" value="PHA_gran_rgn"/>
</dbReference>
<dbReference type="Pfam" id="PF09650">
    <property type="entry name" value="PHA_gran_rgn"/>
    <property type="match status" value="1"/>
</dbReference>
<evidence type="ECO:0000313" key="1">
    <source>
        <dbReference type="EMBL" id="RIX82331.1"/>
    </source>
</evidence>
<evidence type="ECO:0000313" key="2">
    <source>
        <dbReference type="Proteomes" id="UP000265619"/>
    </source>
</evidence>